<proteinExistence type="predicted"/>
<evidence type="ECO:0000256" key="3">
    <source>
        <dbReference type="ARBA" id="ARBA00023163"/>
    </source>
</evidence>
<dbReference type="PROSITE" id="PS50956">
    <property type="entry name" value="HTH_ASNC_2"/>
    <property type="match status" value="1"/>
</dbReference>
<sequence>MLEKLDKKILYSLDEDSSKSLTKISQEVGSTPQLVKYHLKKIEKDGLILHYFPMIEFRKLGFSNVSYFLKLKNITKKTEGKIINYLSKKNNFNIIMRGDGYWDLHITISAKNVFRAVEVFNNFYDKFHNYILHAETAISVGFFQFRRSYLSPSPGAKTNHQYMALTGADVEPVKLNNYQVKIIEELNKNCRQSFADLAKKLKISRDMAVYHLNKLQKENIIQSNSFILNHDKTGYPRYRLLLQLTDFTSEKYKTFFDYCQRQSNIVHLLRLFGNWQALMDIEIESREKLRSLLRNLMNKFSGFVLRIEITHVYKIDKFRDIPFDIS</sequence>
<evidence type="ECO:0000256" key="2">
    <source>
        <dbReference type="ARBA" id="ARBA00023125"/>
    </source>
</evidence>
<gene>
    <name evidence="5" type="ORF">COV49_01005</name>
</gene>
<name>A0A2M6K9V9_9BACT</name>
<dbReference type="Pfam" id="PF13412">
    <property type="entry name" value="HTH_24"/>
    <property type="match status" value="2"/>
</dbReference>
<keyword evidence="1" id="KW-0805">Transcription regulation</keyword>
<evidence type="ECO:0000259" key="4">
    <source>
        <dbReference type="PROSITE" id="PS50956"/>
    </source>
</evidence>
<feature type="domain" description="HTH asnC-type" evidence="4">
    <location>
        <begin position="2"/>
        <end position="63"/>
    </location>
</feature>
<dbReference type="PANTHER" id="PTHR43413:SF8">
    <property type="entry name" value="HTH-TYPE TRANSCRIPTIONAL REGULATOR PTR1"/>
    <property type="match status" value="1"/>
</dbReference>
<keyword evidence="3" id="KW-0804">Transcription</keyword>
<organism evidence="5 6">
    <name type="scientific">Candidatus Falkowbacteria bacterium CG11_big_fil_rev_8_21_14_0_20_39_10</name>
    <dbReference type="NCBI Taxonomy" id="1974570"/>
    <lineage>
        <taxon>Bacteria</taxon>
        <taxon>Candidatus Falkowiibacteriota</taxon>
    </lineage>
</organism>
<dbReference type="InterPro" id="IPR019888">
    <property type="entry name" value="Tscrpt_reg_AsnC-like"/>
</dbReference>
<dbReference type="Gene3D" id="1.10.10.10">
    <property type="entry name" value="Winged helix-like DNA-binding domain superfamily/Winged helix DNA-binding domain"/>
    <property type="match status" value="2"/>
</dbReference>
<comment type="caution">
    <text evidence="5">The sequence shown here is derived from an EMBL/GenBank/DDBJ whole genome shotgun (WGS) entry which is preliminary data.</text>
</comment>
<accession>A0A2M6K9V9</accession>
<dbReference type="Proteomes" id="UP000230869">
    <property type="component" value="Unassembled WGS sequence"/>
</dbReference>
<dbReference type="InterPro" id="IPR050684">
    <property type="entry name" value="HTH-Siroheme_Decarb"/>
</dbReference>
<evidence type="ECO:0000256" key="1">
    <source>
        <dbReference type="ARBA" id="ARBA00023015"/>
    </source>
</evidence>
<dbReference type="InterPro" id="IPR000485">
    <property type="entry name" value="AsnC-type_HTH_dom"/>
</dbReference>
<dbReference type="GO" id="GO:0043565">
    <property type="term" value="F:sequence-specific DNA binding"/>
    <property type="evidence" value="ECO:0007669"/>
    <property type="project" value="InterPro"/>
</dbReference>
<dbReference type="PRINTS" id="PR00033">
    <property type="entry name" value="HTHASNC"/>
</dbReference>
<dbReference type="PANTHER" id="PTHR43413">
    <property type="entry name" value="TRANSCRIPTIONAL REGULATOR, ASNC FAMILY"/>
    <property type="match status" value="1"/>
</dbReference>
<dbReference type="EMBL" id="PCWW01000018">
    <property type="protein sequence ID" value="PIR13792.1"/>
    <property type="molecule type" value="Genomic_DNA"/>
</dbReference>
<evidence type="ECO:0000313" key="5">
    <source>
        <dbReference type="EMBL" id="PIR13792.1"/>
    </source>
</evidence>
<dbReference type="InterPro" id="IPR036390">
    <property type="entry name" value="WH_DNA-bd_sf"/>
</dbReference>
<keyword evidence="2" id="KW-0238">DNA-binding</keyword>
<dbReference type="SMART" id="SM00344">
    <property type="entry name" value="HTH_ASNC"/>
    <property type="match status" value="1"/>
</dbReference>
<dbReference type="InterPro" id="IPR036388">
    <property type="entry name" value="WH-like_DNA-bd_sf"/>
</dbReference>
<reference evidence="5 6" key="1">
    <citation type="submission" date="2017-09" db="EMBL/GenBank/DDBJ databases">
        <title>Depth-based differentiation of microbial function through sediment-hosted aquifers and enrichment of novel symbionts in the deep terrestrial subsurface.</title>
        <authorList>
            <person name="Probst A.J."/>
            <person name="Ladd B."/>
            <person name="Jarett J.K."/>
            <person name="Geller-Mcgrath D.E."/>
            <person name="Sieber C.M."/>
            <person name="Emerson J.B."/>
            <person name="Anantharaman K."/>
            <person name="Thomas B.C."/>
            <person name="Malmstrom R."/>
            <person name="Stieglmeier M."/>
            <person name="Klingl A."/>
            <person name="Woyke T."/>
            <person name="Ryan C.M."/>
            <person name="Banfield J.F."/>
        </authorList>
    </citation>
    <scope>NUCLEOTIDE SEQUENCE [LARGE SCALE GENOMIC DNA]</scope>
    <source>
        <strain evidence="5">CG11_big_fil_rev_8_21_14_0_20_39_10</strain>
    </source>
</reference>
<dbReference type="SUPFAM" id="SSF46785">
    <property type="entry name" value="Winged helix' DNA-binding domain"/>
    <property type="match status" value="2"/>
</dbReference>
<evidence type="ECO:0000313" key="6">
    <source>
        <dbReference type="Proteomes" id="UP000230869"/>
    </source>
</evidence>
<protein>
    <recommendedName>
        <fullName evidence="4">HTH asnC-type domain-containing protein</fullName>
    </recommendedName>
</protein>
<dbReference type="AlphaFoldDB" id="A0A2M6K9V9"/>